<comment type="caution">
    <text evidence="1">The sequence shown here is derived from an EMBL/GenBank/DDBJ whole genome shotgun (WGS) entry which is preliminary data.</text>
</comment>
<organism evidence="1 2">
    <name type="scientific">Peronospora matthiolae</name>
    <dbReference type="NCBI Taxonomy" id="2874970"/>
    <lineage>
        <taxon>Eukaryota</taxon>
        <taxon>Sar</taxon>
        <taxon>Stramenopiles</taxon>
        <taxon>Oomycota</taxon>
        <taxon>Peronosporomycetes</taxon>
        <taxon>Peronosporales</taxon>
        <taxon>Peronosporaceae</taxon>
        <taxon>Peronospora</taxon>
    </lineage>
</organism>
<name>A0AAV1UHS4_9STRA</name>
<dbReference type="EMBL" id="CAKLBY020000193">
    <property type="protein sequence ID" value="CAK7933232.1"/>
    <property type="molecule type" value="Genomic_DNA"/>
</dbReference>
<dbReference type="Proteomes" id="UP001162060">
    <property type="component" value="Unassembled WGS sequence"/>
</dbReference>
<gene>
    <name evidence="1" type="ORF">PM001_LOCUS18382</name>
</gene>
<sequence>MQTDVLVIVTCLAADVGKGMLNSVTTTSSSTSYFDSE</sequence>
<accession>A0AAV1UHS4</accession>
<dbReference type="AlphaFoldDB" id="A0AAV1UHS4"/>
<reference evidence="1" key="1">
    <citation type="submission" date="2024-01" db="EMBL/GenBank/DDBJ databases">
        <authorList>
            <person name="Webb A."/>
        </authorList>
    </citation>
    <scope>NUCLEOTIDE SEQUENCE</scope>
    <source>
        <strain evidence="1">Pm1</strain>
    </source>
</reference>
<evidence type="ECO:0000313" key="2">
    <source>
        <dbReference type="Proteomes" id="UP001162060"/>
    </source>
</evidence>
<proteinExistence type="predicted"/>
<evidence type="ECO:0000313" key="1">
    <source>
        <dbReference type="EMBL" id="CAK7933232.1"/>
    </source>
</evidence>
<protein>
    <submittedName>
        <fullName evidence="1">Uncharacterized protein</fullName>
    </submittedName>
</protein>